<dbReference type="AlphaFoldDB" id="A0A5K3FSF4"/>
<accession>A0A5K3FSF4</accession>
<name>A0A5K3FSF4_MESCO</name>
<sequence>MAIDGTWTFTEQPNCPIPFDLLEKLRRRKKLFDFNIISKDGCKVPANRLLLAMRFPRIADTVAVENRACMEWRRFNAE</sequence>
<evidence type="ECO:0000313" key="1">
    <source>
        <dbReference type="WBParaSite" id="MCU_010829-RB"/>
    </source>
</evidence>
<proteinExistence type="predicted"/>
<dbReference type="WBParaSite" id="MCU_010829-RB">
    <property type="protein sequence ID" value="MCU_010829-RB"/>
    <property type="gene ID" value="MCU_010829"/>
</dbReference>
<organism evidence="1">
    <name type="scientific">Mesocestoides corti</name>
    <name type="common">Flatworm</name>
    <dbReference type="NCBI Taxonomy" id="53468"/>
    <lineage>
        <taxon>Eukaryota</taxon>
        <taxon>Metazoa</taxon>
        <taxon>Spiralia</taxon>
        <taxon>Lophotrochozoa</taxon>
        <taxon>Platyhelminthes</taxon>
        <taxon>Cestoda</taxon>
        <taxon>Eucestoda</taxon>
        <taxon>Cyclophyllidea</taxon>
        <taxon>Mesocestoididae</taxon>
        <taxon>Mesocestoides</taxon>
    </lineage>
</organism>
<reference evidence="1" key="1">
    <citation type="submission" date="2019-11" db="UniProtKB">
        <authorList>
            <consortium name="WormBaseParasite"/>
        </authorList>
    </citation>
    <scope>IDENTIFICATION</scope>
</reference>
<protein>
    <submittedName>
        <fullName evidence="1">BACK domain-containing protein</fullName>
    </submittedName>
</protein>